<accession>A0A437A4B0</accession>
<evidence type="ECO:0008006" key="5">
    <source>
        <dbReference type="Google" id="ProtNLM"/>
    </source>
</evidence>
<keyword evidence="2" id="KW-0732">Signal</keyword>
<dbReference type="OrthoDB" id="5271348at2759"/>
<protein>
    <recommendedName>
        <fullName evidence="5">Extracellular membrane protein CFEM domain-containing protein</fullName>
    </recommendedName>
</protein>
<dbReference type="VEuPathDB" id="FungiDB:DFL_004276"/>
<evidence type="ECO:0000313" key="4">
    <source>
        <dbReference type="Proteomes" id="UP000283090"/>
    </source>
</evidence>
<feature type="chain" id="PRO_5019260566" description="Extracellular membrane protein CFEM domain-containing protein" evidence="2">
    <location>
        <begin position="23"/>
        <end position="184"/>
    </location>
</feature>
<dbReference type="RefSeq" id="XP_067491522.1">
    <property type="nucleotide sequence ID" value="XM_067633343.1"/>
</dbReference>
<evidence type="ECO:0000313" key="3">
    <source>
        <dbReference type="EMBL" id="RVD85978.1"/>
    </source>
</evidence>
<dbReference type="EMBL" id="SAEB01000006">
    <property type="protein sequence ID" value="RVD85978.1"/>
    <property type="molecule type" value="Genomic_DNA"/>
</dbReference>
<evidence type="ECO:0000256" key="2">
    <source>
        <dbReference type="SAM" id="SignalP"/>
    </source>
</evidence>
<sequence>MRSIALVLPTFLLLLTTELVLAKFNWGRPWDNSKLGGWEVYVEASGSWTGFYQLSCQSAKDRVQKGELGGTKSSSKDALQAIKECETSCRCNMFGEFLLNPLASEVCNNDSFLKKCIGSDRDALACICTWSQGVEGQIIKWKQQPNNNPGEKGDAPPVFASPPHEDTESPSGGFPWYDDKDFKL</sequence>
<comment type="caution">
    <text evidence="3">The sequence shown here is derived from an EMBL/GenBank/DDBJ whole genome shotgun (WGS) entry which is preliminary data.</text>
</comment>
<dbReference type="Proteomes" id="UP000283090">
    <property type="component" value="Unassembled WGS sequence"/>
</dbReference>
<dbReference type="AlphaFoldDB" id="A0A437A4B0"/>
<feature type="signal peptide" evidence="2">
    <location>
        <begin position="1"/>
        <end position="22"/>
    </location>
</feature>
<dbReference type="GeneID" id="93586587"/>
<keyword evidence="4" id="KW-1185">Reference proteome</keyword>
<gene>
    <name evidence="3" type="ORF">DFL_004276</name>
</gene>
<evidence type="ECO:0000256" key="1">
    <source>
        <dbReference type="SAM" id="MobiDB-lite"/>
    </source>
</evidence>
<feature type="region of interest" description="Disordered" evidence="1">
    <location>
        <begin position="143"/>
        <end position="184"/>
    </location>
</feature>
<reference evidence="3 4" key="1">
    <citation type="submission" date="2019-01" db="EMBL/GenBank/DDBJ databases">
        <title>Intercellular communication is required for trap formation in the nematode-trapping fungus Duddingtonia flagrans.</title>
        <authorList>
            <person name="Youssar L."/>
            <person name="Wernet V."/>
            <person name="Hensel N."/>
            <person name="Hildebrandt H.-G."/>
            <person name="Fischer R."/>
        </authorList>
    </citation>
    <scope>NUCLEOTIDE SEQUENCE [LARGE SCALE GENOMIC DNA]</scope>
    <source>
        <strain evidence="3 4">CBS H-5679</strain>
    </source>
</reference>
<name>A0A437A4B0_ARTFL</name>
<proteinExistence type="predicted"/>
<organism evidence="3 4">
    <name type="scientific">Arthrobotrys flagrans</name>
    <name type="common">Nematode-trapping fungus</name>
    <name type="synonym">Trichothecium flagrans</name>
    <dbReference type="NCBI Taxonomy" id="97331"/>
    <lineage>
        <taxon>Eukaryota</taxon>
        <taxon>Fungi</taxon>
        <taxon>Dikarya</taxon>
        <taxon>Ascomycota</taxon>
        <taxon>Pezizomycotina</taxon>
        <taxon>Orbiliomycetes</taxon>
        <taxon>Orbiliales</taxon>
        <taxon>Orbiliaceae</taxon>
        <taxon>Arthrobotrys</taxon>
    </lineage>
</organism>